<dbReference type="EMBL" id="CAJPVJ010000787">
    <property type="protein sequence ID" value="CAG2163390.1"/>
    <property type="molecule type" value="Genomic_DNA"/>
</dbReference>
<dbReference type="PROSITE" id="PS01033">
    <property type="entry name" value="GLOBIN"/>
    <property type="match status" value="1"/>
</dbReference>
<sequence>MTLRDDGKYDWDLDGLQRHANLVMQGLEAAIDNLDDSRVLSLILNDLGRKHARYQVQEDMFDKLWDSLRFGLKQSLGEHMNRELSDAWFAVFKFISRQIIAGMRQQRSVTNST</sequence>
<evidence type="ECO:0000313" key="9">
    <source>
        <dbReference type="Proteomes" id="UP000728032"/>
    </source>
</evidence>
<evidence type="ECO:0000259" key="7">
    <source>
        <dbReference type="PROSITE" id="PS01033"/>
    </source>
</evidence>
<dbReference type="GO" id="GO:0019825">
    <property type="term" value="F:oxygen binding"/>
    <property type="evidence" value="ECO:0007669"/>
    <property type="project" value="InterPro"/>
</dbReference>
<evidence type="ECO:0000313" key="8">
    <source>
        <dbReference type="EMBL" id="CAD7641185.1"/>
    </source>
</evidence>
<evidence type="ECO:0000256" key="5">
    <source>
        <dbReference type="ARBA" id="ARBA00023004"/>
    </source>
</evidence>
<keyword evidence="9" id="KW-1185">Reference proteome</keyword>
<keyword evidence="3 6" id="KW-0561">Oxygen transport</keyword>
<dbReference type="InterPro" id="IPR044399">
    <property type="entry name" value="Mb-like_M"/>
</dbReference>
<dbReference type="OrthoDB" id="436496at2759"/>
<dbReference type="PANTHER" id="PTHR46458">
    <property type="entry name" value="BLR2807 PROTEIN"/>
    <property type="match status" value="1"/>
</dbReference>
<keyword evidence="2 6" id="KW-0349">Heme</keyword>
<feature type="domain" description="Globin" evidence="7">
    <location>
        <begin position="1"/>
        <end position="104"/>
    </location>
</feature>
<dbReference type="InterPro" id="IPR000971">
    <property type="entry name" value="Globin"/>
</dbReference>
<gene>
    <name evidence="8" type="ORF">ONB1V03_LOCUS2966</name>
</gene>
<dbReference type="InterPro" id="IPR012292">
    <property type="entry name" value="Globin/Proto"/>
</dbReference>
<keyword evidence="4" id="KW-0479">Metal-binding</keyword>
<evidence type="ECO:0000256" key="3">
    <source>
        <dbReference type="ARBA" id="ARBA00022621"/>
    </source>
</evidence>
<organism evidence="8">
    <name type="scientific">Oppiella nova</name>
    <dbReference type="NCBI Taxonomy" id="334625"/>
    <lineage>
        <taxon>Eukaryota</taxon>
        <taxon>Metazoa</taxon>
        <taxon>Ecdysozoa</taxon>
        <taxon>Arthropoda</taxon>
        <taxon>Chelicerata</taxon>
        <taxon>Arachnida</taxon>
        <taxon>Acari</taxon>
        <taxon>Acariformes</taxon>
        <taxon>Sarcoptiformes</taxon>
        <taxon>Oribatida</taxon>
        <taxon>Brachypylina</taxon>
        <taxon>Oppioidea</taxon>
        <taxon>Oppiidae</taxon>
        <taxon>Oppiella</taxon>
    </lineage>
</organism>
<evidence type="ECO:0000256" key="4">
    <source>
        <dbReference type="ARBA" id="ARBA00022723"/>
    </source>
</evidence>
<dbReference type="InterPro" id="IPR009050">
    <property type="entry name" value="Globin-like_sf"/>
</dbReference>
<dbReference type="AlphaFoldDB" id="A0A7R9LGA9"/>
<dbReference type="InterPro" id="IPR050532">
    <property type="entry name" value="Globin-like_OT"/>
</dbReference>
<reference evidence="8" key="1">
    <citation type="submission" date="2020-11" db="EMBL/GenBank/DDBJ databases">
        <authorList>
            <person name="Tran Van P."/>
        </authorList>
    </citation>
    <scope>NUCLEOTIDE SEQUENCE</scope>
</reference>
<evidence type="ECO:0000256" key="2">
    <source>
        <dbReference type="ARBA" id="ARBA00022617"/>
    </source>
</evidence>
<dbReference type="Gene3D" id="1.10.490.10">
    <property type="entry name" value="Globins"/>
    <property type="match status" value="1"/>
</dbReference>
<dbReference type="GO" id="GO:0005344">
    <property type="term" value="F:oxygen carrier activity"/>
    <property type="evidence" value="ECO:0007669"/>
    <property type="project" value="UniProtKB-KW"/>
</dbReference>
<dbReference type="SUPFAM" id="SSF46458">
    <property type="entry name" value="Globin-like"/>
    <property type="match status" value="1"/>
</dbReference>
<dbReference type="GO" id="GO:0020037">
    <property type="term" value="F:heme binding"/>
    <property type="evidence" value="ECO:0007669"/>
    <property type="project" value="InterPro"/>
</dbReference>
<proteinExistence type="inferred from homology"/>
<name>A0A7R9LGA9_9ACAR</name>
<accession>A0A7R9LGA9</accession>
<dbReference type="Proteomes" id="UP000728032">
    <property type="component" value="Unassembled WGS sequence"/>
</dbReference>
<keyword evidence="5" id="KW-0408">Iron</keyword>
<comment type="similarity">
    <text evidence="6">Belongs to the globin family.</text>
</comment>
<dbReference type="GO" id="GO:0046872">
    <property type="term" value="F:metal ion binding"/>
    <property type="evidence" value="ECO:0007669"/>
    <property type="project" value="UniProtKB-KW"/>
</dbReference>
<protein>
    <recommendedName>
        <fullName evidence="7">Globin domain-containing protein</fullName>
    </recommendedName>
</protein>
<keyword evidence="1 6" id="KW-0813">Transport</keyword>
<dbReference type="CDD" id="cd01040">
    <property type="entry name" value="Mb-like"/>
    <property type="match status" value="1"/>
</dbReference>
<evidence type="ECO:0000256" key="6">
    <source>
        <dbReference type="RuleBase" id="RU000356"/>
    </source>
</evidence>
<dbReference type="Pfam" id="PF00042">
    <property type="entry name" value="Globin"/>
    <property type="match status" value="1"/>
</dbReference>
<dbReference type="PANTHER" id="PTHR46458:SF1">
    <property type="entry name" value="GEO09476P1"/>
    <property type="match status" value="1"/>
</dbReference>
<evidence type="ECO:0000256" key="1">
    <source>
        <dbReference type="ARBA" id="ARBA00022448"/>
    </source>
</evidence>
<dbReference type="EMBL" id="OC915612">
    <property type="protein sequence ID" value="CAD7641185.1"/>
    <property type="molecule type" value="Genomic_DNA"/>
</dbReference>